<dbReference type="FunFam" id="2.60.40.60:FF:000098">
    <property type="entry name" value="cadherin-23 isoform X1"/>
    <property type="match status" value="1"/>
</dbReference>
<dbReference type="Pfam" id="PF00028">
    <property type="entry name" value="Cadherin"/>
    <property type="match status" value="9"/>
</dbReference>
<keyword evidence="2" id="KW-1003">Cell membrane</keyword>
<comment type="caution">
    <text evidence="15">The sequence shown here is derived from an EMBL/GenBank/DDBJ whole genome shotgun (WGS) entry which is preliminary data.</text>
</comment>
<dbReference type="GO" id="GO:0005509">
    <property type="term" value="F:calcium ion binding"/>
    <property type="evidence" value="ECO:0007669"/>
    <property type="project" value="UniProtKB-UniRule"/>
</dbReference>
<keyword evidence="4" id="KW-0732">Signal</keyword>
<dbReference type="FunFam" id="2.60.40.60:FF:000168">
    <property type="entry name" value="Cadherin-related family member 2"/>
    <property type="match status" value="1"/>
</dbReference>
<evidence type="ECO:0000259" key="13">
    <source>
        <dbReference type="PROSITE" id="PS50132"/>
    </source>
</evidence>
<protein>
    <submittedName>
        <fullName evidence="15">Uncharacterized protein</fullName>
    </submittedName>
</protein>
<keyword evidence="16" id="KW-1185">Reference proteome</keyword>
<keyword evidence="8 12" id="KW-1133">Transmembrane helix</keyword>
<dbReference type="CDD" id="cd11304">
    <property type="entry name" value="Cadherin_repeat"/>
    <property type="match status" value="14"/>
</dbReference>
<dbReference type="GO" id="GO:0005886">
    <property type="term" value="C:plasma membrane"/>
    <property type="evidence" value="ECO:0007669"/>
    <property type="project" value="UniProtKB-SubCell"/>
</dbReference>
<keyword evidence="6 11" id="KW-0106">Calcium</keyword>
<dbReference type="GO" id="GO:0009653">
    <property type="term" value="P:anatomical structure morphogenesis"/>
    <property type="evidence" value="ECO:0007669"/>
    <property type="project" value="UniProtKB-ARBA"/>
</dbReference>
<evidence type="ECO:0000313" key="16">
    <source>
        <dbReference type="Proteomes" id="UP001367676"/>
    </source>
</evidence>
<evidence type="ECO:0000256" key="10">
    <source>
        <dbReference type="ARBA" id="ARBA00059331"/>
    </source>
</evidence>
<feature type="transmembrane region" description="Helical" evidence="12">
    <location>
        <begin position="2055"/>
        <end position="2080"/>
    </location>
</feature>
<dbReference type="Proteomes" id="UP001367676">
    <property type="component" value="Unassembled WGS sequence"/>
</dbReference>
<organism evidence="15 16">
    <name type="scientific">Parthenolecanium corni</name>
    <dbReference type="NCBI Taxonomy" id="536013"/>
    <lineage>
        <taxon>Eukaryota</taxon>
        <taxon>Metazoa</taxon>
        <taxon>Ecdysozoa</taxon>
        <taxon>Arthropoda</taxon>
        <taxon>Hexapoda</taxon>
        <taxon>Insecta</taxon>
        <taxon>Pterygota</taxon>
        <taxon>Neoptera</taxon>
        <taxon>Paraneoptera</taxon>
        <taxon>Hemiptera</taxon>
        <taxon>Sternorrhyncha</taxon>
        <taxon>Coccoidea</taxon>
        <taxon>Coccidae</taxon>
        <taxon>Parthenolecanium</taxon>
    </lineage>
</organism>
<evidence type="ECO:0000256" key="3">
    <source>
        <dbReference type="ARBA" id="ARBA00022692"/>
    </source>
</evidence>
<name>A0AAN9TQ34_9HEMI</name>
<feature type="domain" description="Cadherin" evidence="14">
    <location>
        <begin position="1175"/>
        <end position="1286"/>
    </location>
</feature>
<evidence type="ECO:0000256" key="6">
    <source>
        <dbReference type="ARBA" id="ARBA00022837"/>
    </source>
</evidence>
<dbReference type="InterPro" id="IPR036305">
    <property type="entry name" value="RGS_sf"/>
</dbReference>
<evidence type="ECO:0000313" key="15">
    <source>
        <dbReference type="EMBL" id="KAK7579631.1"/>
    </source>
</evidence>
<dbReference type="SMART" id="SM00112">
    <property type="entry name" value="CA"/>
    <property type="match status" value="14"/>
</dbReference>
<dbReference type="SUPFAM" id="SSF48097">
    <property type="entry name" value="Regulator of G-protein signaling, RGS"/>
    <property type="match status" value="1"/>
</dbReference>
<evidence type="ECO:0000256" key="4">
    <source>
        <dbReference type="ARBA" id="ARBA00022729"/>
    </source>
</evidence>
<feature type="domain" description="Cadherin" evidence="14">
    <location>
        <begin position="625"/>
        <end position="738"/>
    </location>
</feature>
<keyword evidence="9 12" id="KW-0472">Membrane</keyword>
<keyword evidence="3 12" id="KW-0812">Transmembrane</keyword>
<evidence type="ECO:0000256" key="1">
    <source>
        <dbReference type="ARBA" id="ARBA00004251"/>
    </source>
</evidence>
<feature type="domain" description="Cadherin" evidence="14">
    <location>
        <begin position="1071"/>
        <end position="1174"/>
    </location>
</feature>
<dbReference type="SUPFAM" id="SSF49313">
    <property type="entry name" value="Cadherin-like"/>
    <property type="match status" value="14"/>
</dbReference>
<feature type="domain" description="Cadherin" evidence="14">
    <location>
        <begin position="1393"/>
        <end position="1500"/>
    </location>
</feature>
<dbReference type="InterPro" id="IPR020894">
    <property type="entry name" value="Cadherin_CS"/>
</dbReference>
<feature type="domain" description="Cadherin" evidence="14">
    <location>
        <begin position="968"/>
        <end position="1070"/>
    </location>
</feature>
<dbReference type="InterPro" id="IPR016137">
    <property type="entry name" value="RGS"/>
</dbReference>
<evidence type="ECO:0000256" key="9">
    <source>
        <dbReference type="ARBA" id="ARBA00023136"/>
    </source>
</evidence>
<feature type="domain" description="RGS" evidence="13">
    <location>
        <begin position="185"/>
        <end position="314"/>
    </location>
</feature>
<dbReference type="Pfam" id="PF00615">
    <property type="entry name" value="RGS"/>
    <property type="match status" value="1"/>
</dbReference>
<dbReference type="FunFam" id="2.60.40.60:FF:000020">
    <property type="entry name" value="Dachsous cadherin-related 1b"/>
    <property type="match status" value="3"/>
</dbReference>
<dbReference type="Gene3D" id="1.10.167.10">
    <property type="entry name" value="Regulator of G-protein Signalling 4, domain 2"/>
    <property type="match status" value="1"/>
</dbReference>
<gene>
    <name evidence="15" type="ORF">V9T40_000260</name>
</gene>
<feature type="domain" description="Cadherin" evidence="14">
    <location>
        <begin position="1293"/>
        <end position="1392"/>
    </location>
</feature>
<evidence type="ECO:0000256" key="11">
    <source>
        <dbReference type="PROSITE-ProRule" id="PRU00043"/>
    </source>
</evidence>
<feature type="domain" description="Cadherin" evidence="14">
    <location>
        <begin position="514"/>
        <end position="625"/>
    </location>
</feature>
<comment type="subcellular location">
    <subcellularLocation>
        <location evidence="1">Cell membrane</location>
        <topology evidence="1">Single-pass type I membrane protein</topology>
    </subcellularLocation>
</comment>
<dbReference type="PANTHER" id="PTHR24026">
    <property type="entry name" value="FAT ATYPICAL CADHERIN-RELATED"/>
    <property type="match status" value="1"/>
</dbReference>
<dbReference type="PROSITE" id="PS50268">
    <property type="entry name" value="CADHERIN_2"/>
    <property type="match status" value="14"/>
</dbReference>
<dbReference type="GO" id="GO:0007156">
    <property type="term" value="P:homophilic cell adhesion via plasma membrane adhesion molecules"/>
    <property type="evidence" value="ECO:0007669"/>
    <property type="project" value="InterPro"/>
</dbReference>
<evidence type="ECO:0000256" key="12">
    <source>
        <dbReference type="SAM" id="Phobius"/>
    </source>
</evidence>
<dbReference type="FunFam" id="2.60.40.60:FF:000266">
    <property type="entry name" value="Cadherin 23"/>
    <property type="match status" value="1"/>
</dbReference>
<feature type="domain" description="Cadherin" evidence="14">
    <location>
        <begin position="739"/>
        <end position="853"/>
    </location>
</feature>
<feature type="domain" description="Cadherin" evidence="14">
    <location>
        <begin position="1834"/>
        <end position="1957"/>
    </location>
</feature>
<proteinExistence type="predicted"/>
<dbReference type="GO" id="GO:0060429">
    <property type="term" value="P:epithelium development"/>
    <property type="evidence" value="ECO:0007669"/>
    <property type="project" value="UniProtKB-ARBA"/>
</dbReference>
<evidence type="ECO:0000256" key="2">
    <source>
        <dbReference type="ARBA" id="ARBA00022475"/>
    </source>
</evidence>
<dbReference type="EMBL" id="JBBCAQ010000034">
    <property type="protein sequence ID" value="KAK7579631.1"/>
    <property type="molecule type" value="Genomic_DNA"/>
</dbReference>
<feature type="domain" description="Cadherin" evidence="14">
    <location>
        <begin position="1605"/>
        <end position="1714"/>
    </location>
</feature>
<dbReference type="Gene3D" id="2.60.40.60">
    <property type="entry name" value="Cadherins"/>
    <property type="match status" value="14"/>
</dbReference>
<keyword evidence="7" id="KW-0130">Cell adhesion</keyword>
<evidence type="ECO:0000256" key="7">
    <source>
        <dbReference type="ARBA" id="ARBA00022889"/>
    </source>
</evidence>
<dbReference type="PRINTS" id="PR00205">
    <property type="entry name" value="CADHERIN"/>
</dbReference>
<evidence type="ECO:0000259" key="14">
    <source>
        <dbReference type="PROSITE" id="PS50268"/>
    </source>
</evidence>
<dbReference type="SMART" id="SM00315">
    <property type="entry name" value="RGS"/>
    <property type="match status" value="1"/>
</dbReference>
<dbReference type="InterPro" id="IPR002126">
    <property type="entry name" value="Cadherin-like_dom"/>
</dbReference>
<dbReference type="PANTHER" id="PTHR24026:SF133">
    <property type="entry name" value="CADHERIN-RELATED FAMILY MEMBER 2"/>
    <property type="match status" value="1"/>
</dbReference>
<dbReference type="FunFam" id="2.60.40.60:FF:000092">
    <property type="entry name" value="Protocadherin 8"/>
    <property type="match status" value="1"/>
</dbReference>
<accession>A0AAN9TQ34</accession>
<dbReference type="InterPro" id="IPR044926">
    <property type="entry name" value="RGS_subdomain_2"/>
</dbReference>
<feature type="domain" description="Cadherin" evidence="14">
    <location>
        <begin position="412"/>
        <end position="513"/>
    </location>
</feature>
<feature type="domain" description="Cadherin" evidence="14">
    <location>
        <begin position="1517"/>
        <end position="1601"/>
    </location>
</feature>
<dbReference type="InterPro" id="IPR015919">
    <property type="entry name" value="Cadherin-like_sf"/>
</dbReference>
<comment type="function">
    <text evidence="10">Cadherins are calcium-dependent cell adhesion proteins. They preferentially interact with themselves in a homophilic manner in connecting cells.</text>
</comment>
<evidence type="ECO:0000256" key="5">
    <source>
        <dbReference type="ARBA" id="ARBA00022737"/>
    </source>
</evidence>
<keyword evidence="5" id="KW-0677">Repeat</keyword>
<dbReference type="PROSITE" id="PS50132">
    <property type="entry name" value="RGS"/>
    <property type="match status" value="1"/>
</dbReference>
<sequence>MLNFWKKIQEKGLPTSPKKNNVVVNSLDPRYDGPLKSFDVNNCADVVPLEKGRLTLVFEDLYDNKMACSYFKHFLDTRMESEILLVWNIVAKKIKHDKTFVWTENEIEEKEYLAEDFELSDFHIKFIDEIRSKIFKSENFLCDYCDLSSLWVLLQQVFSYLWQEFLRSEWYCRYQIDLLTSRMVTLGDILKHETALSYFTQFLEIEGCQTIVEFWLATSNFQQLVENATKTLGIDDSQILDDAINIYEKYLSLLATCPLGFNDAVRSTVEEAICNEMQTPTADSFECAVNVALDFLRKYYLVPFLSSQHYVHLISDMIRQCTSLMNHSTSTSSVGDCDSSSTSKQLDPHLIWQRRKQSLFLSSSIHRRTAGDNGEQSASCWFDEWRTVIGEFDSFVFVFVRLISCNEPPEFSNDLNNLVLLENTPVGSVIGTLKGADKEGSLVHYGIEGTDLLSVDRDTGDVRLVKALDREVNESLRLVVTLEDEVEGSNPNNVVRVPISIILDDVNDNAPKFKQTPYEVTVDEDTPVGTAIFNGIKVEDVDFIGNPLDVVCGSSEDADVCQKFKIQTGSSNASYFEGGIILNEPLNYNEKRLYQLTLMASDGEFNSSTVCEIRLLDIQNLPPTFQSSLTAIVQEDAPPNTHVITLQAKDGDRGSPRNIVYELISNPFNYFQINSTSGELRTITKLDREKLADTNGVLSLAVKAREVESGVPLNEDSATATAEVSITIRDVNDERPTFNKLEYYVSIPENLPEGSPLPNLDMTVTDSDVGNNSAYSLKLNDVSGAFAVEPVSAVGTTAVIIRLMNHSLDYENPNSRKFIILVFAEETDVDYPHSSSATLIVEVTDTNDNVPKFDNPTYTASINESSLPGTVVSSIIATDRDSGKNGQEGIVYELIGDGAERFNVNKKTGVITVALCVSPGKTPCLDFESKPVYFLTYKATDEEGQGQSASVQLKIILEDSNDNAPVFQSKNYTAVIEEGAKKFEPAFYIKAEDADKTSGIVYTIPDDSVKGLFGIDHLTGEIFVANENGIQRSNDTDTITFIVTADDGIYYAKSIVNVRVLDVNNNVPEFMQENYSVDILEDTGIGTSVITVNATDEDTGLNAEILYHIERGAFEDFTIDNKTGLVRTASKLDFDRKNLYNITVTATDGGTPILTGTTTIYVHIVNTNDKDPFFDPALQRADVQKNAKIGDVFYRMIAFDPDTDDSSALKYVFVEPITAVDKYGKEEFFGIKDSGEVYVKSPLQRDEAAVVTLSVIVTDVSAKRPQSGKGTLMITILDVNDIPPVFAPPWSPKQPYYVEQIQEELPVGSILKTFTASDPDSDIHHYAIEPESEYFTVNETTGVVTTKARIDFEHVQTITFYLVAYDIGEPQLSAVANVTVNVVNINDMNPVFEKDKYEASVKENSPKDTFVINVTASDGDLGNYGRITYAFKGEYISDFDVDAKTGVIKVANSATLDREKIQEILLKIEASDLAGADERRSAIVPVVIKIEDVNDNPPVFSDHLYLANIVETIPYSPGSPIVQLHAEDPDDKPRLRYYIVNGNDEEAFQLDSSTGILYPKRSLLGLLKQFKLTVEVNDGKFTDKAVIEVNVLDVNQNKPFFKEPSSANASVLILENVSVHHLVVKVFAEDKDPGENGRVTYHFKVGNNNTQSTDEFTIDENTGELRTRVNLDREKKSSYQLILIAKDHGTQTTYETIQFLTIILKDIDDNKPMFQTQDGSYEYAFSVNENNREKQLIGRVVAEDLDEGENAKIYYFIIKGNENSVFAVDRRNGSIFALDVLDRERNGSYEFYVKASNNANYNSAGNEIIAKGDPTIARVVVLVKDLNDNPPHFAKDVYYAGVKYDSIVGEFVADVVATDSDEGLNGELDYNITHSYWFKGDSNESSGSLVLTPFEINAHGRVVTRRLVSEYNQNRFELHVRAMEKSPPHREVTAKLNVWIYQIHQLVRVVISRPPQEVKSKVHSIVSQLANVTGNIVVADTVGHHMDSVGQTRPEWCDMYMHMIDNETRTIVSTNDVLKLMDDKYDSLKKYYPVFAIENFLPAFTENTEQPFEPALAALVALTIVLLVGCASILVLCCCFRHWIVIEPLDMKCDMLIKKPIIDDLSTTENPLWIEQKLKLYEEQELTMQVFCEPEANRLPVTTTLDRRGSDETSVVDNTYATIQQPGRRNSINTMLSMGPGDYATLGGSVLPMDKTSSHSQQMIEAALGFQGCTFQVPEVPADTTELLRARSELRMNKDGQPEFVSELM</sequence>
<reference evidence="15 16" key="1">
    <citation type="submission" date="2024-03" db="EMBL/GenBank/DDBJ databases">
        <title>Adaptation during the transition from Ophiocordyceps entomopathogen to insect associate is accompanied by gene loss and intensified selection.</title>
        <authorList>
            <person name="Ward C.M."/>
            <person name="Onetto C.A."/>
            <person name="Borneman A.R."/>
        </authorList>
    </citation>
    <scope>NUCLEOTIDE SEQUENCE [LARGE SCALE GENOMIC DNA]</scope>
    <source>
        <strain evidence="15">AWRI1</strain>
        <tissue evidence="15">Single Adult Female</tissue>
    </source>
</reference>
<feature type="domain" description="Cadherin" evidence="14">
    <location>
        <begin position="854"/>
        <end position="967"/>
    </location>
</feature>
<dbReference type="PROSITE" id="PS00232">
    <property type="entry name" value="CADHERIN_1"/>
    <property type="match status" value="5"/>
</dbReference>
<feature type="domain" description="Cadherin" evidence="14">
    <location>
        <begin position="1719"/>
        <end position="1833"/>
    </location>
</feature>
<evidence type="ECO:0000256" key="8">
    <source>
        <dbReference type="ARBA" id="ARBA00022989"/>
    </source>
</evidence>